<evidence type="ECO:0000256" key="1">
    <source>
        <dbReference type="SAM" id="Phobius"/>
    </source>
</evidence>
<feature type="transmembrane region" description="Helical" evidence="1">
    <location>
        <begin position="59"/>
        <end position="77"/>
    </location>
</feature>
<keyword evidence="1" id="KW-0472">Membrane</keyword>
<reference evidence="3 4" key="1">
    <citation type="submission" date="2018-08" db="EMBL/GenBank/DDBJ databases">
        <title>Draft genome sequence of Rhodobacter sphaeroides FY.</title>
        <authorList>
            <person name="Rayyan A."/>
            <person name="Meyer T.E."/>
            <person name="Kyndt J.A."/>
        </authorList>
    </citation>
    <scope>NUCLEOTIDE SEQUENCE [LARGE SCALE GENOMIC DNA]</scope>
    <source>
        <strain evidence="3 4">FY</strain>
    </source>
</reference>
<proteinExistence type="predicted"/>
<dbReference type="AlphaFoldDB" id="A0AAX1URY6"/>
<feature type="transmembrane region" description="Helical" evidence="1">
    <location>
        <begin position="240"/>
        <end position="259"/>
    </location>
</feature>
<protein>
    <submittedName>
        <fullName evidence="3">DUF1624 domain-containing protein</fullName>
    </submittedName>
</protein>
<evidence type="ECO:0000313" key="3">
    <source>
        <dbReference type="EMBL" id="RHZ98737.1"/>
    </source>
</evidence>
<comment type="caution">
    <text evidence="3">The sequence shown here is derived from an EMBL/GenBank/DDBJ whole genome shotgun (WGS) entry which is preliminary data.</text>
</comment>
<keyword evidence="1" id="KW-0812">Transmembrane</keyword>
<accession>A0AAX1URY6</accession>
<feature type="domain" description="Heparan-alpha-glucosaminide N-acetyltransferase catalytic" evidence="2">
    <location>
        <begin position="12"/>
        <end position="170"/>
    </location>
</feature>
<evidence type="ECO:0000259" key="2">
    <source>
        <dbReference type="Pfam" id="PF07786"/>
    </source>
</evidence>
<dbReference type="EMBL" id="QWGP01000001">
    <property type="protein sequence ID" value="RHZ98737.1"/>
    <property type="molecule type" value="Genomic_DNA"/>
</dbReference>
<name>A0AAX1URY6_CERSP</name>
<dbReference type="Proteomes" id="UP000266305">
    <property type="component" value="Unassembled WGS sequence"/>
</dbReference>
<keyword evidence="1" id="KW-1133">Transmembrane helix</keyword>
<dbReference type="Pfam" id="PF07786">
    <property type="entry name" value="HGSNAT_cat"/>
    <property type="match status" value="1"/>
</dbReference>
<feature type="transmembrane region" description="Helical" evidence="1">
    <location>
        <begin position="339"/>
        <end position="362"/>
    </location>
</feature>
<feature type="transmembrane region" description="Helical" evidence="1">
    <location>
        <begin position="279"/>
        <end position="301"/>
    </location>
</feature>
<evidence type="ECO:0000313" key="4">
    <source>
        <dbReference type="Proteomes" id="UP000266305"/>
    </source>
</evidence>
<sequence>MPPNPSRSSVARINGVDVTRSLAIMLAMLSHTLIQFDVFEAWHGPTATFTRFAIQTAPVTFICLFGAMLEIVYAPRFAAGGAEAATRQLWTRALQCYLLYALTVIALHVSGGQSLGYTIRCLLMLGVTPYADILKFYALALLAAPLLLRMRLRHGLGAVLLFAVAVPAAHPLLAQLPEPPLLFGRDYLQKPASFLYGGTSEAGGPSVLHGLALVAAGMILGRGVRLLLSTEASERRRGALVLGLMLATTAGASAALWNWQAPYQTVVAIADMSLRNDNHPIYAAIGLTATLLEVLLAVLLFDRLGRRWGKPVLFLGRTSLFTFSFGNILLYLAPERLPALGGGLPLALVFFAIMLGQSWLFLRLMTPVSPEASRVWTRIASGFQRLVRGMQRPVDRTVSRLVPASA</sequence>
<feature type="transmembrane region" description="Helical" evidence="1">
    <location>
        <begin position="313"/>
        <end position="333"/>
    </location>
</feature>
<organism evidence="3 4">
    <name type="scientific">Cereibacter sphaeroides</name>
    <name type="common">Rhodobacter sphaeroides</name>
    <dbReference type="NCBI Taxonomy" id="1063"/>
    <lineage>
        <taxon>Bacteria</taxon>
        <taxon>Pseudomonadati</taxon>
        <taxon>Pseudomonadota</taxon>
        <taxon>Alphaproteobacteria</taxon>
        <taxon>Rhodobacterales</taxon>
        <taxon>Paracoccaceae</taxon>
        <taxon>Cereibacter</taxon>
    </lineage>
</organism>
<dbReference type="RefSeq" id="WP_118999070.1">
    <property type="nucleotide sequence ID" value="NZ_QWGP01000001.1"/>
</dbReference>
<feature type="transmembrane region" description="Helical" evidence="1">
    <location>
        <begin position="89"/>
        <end position="109"/>
    </location>
</feature>
<gene>
    <name evidence="3" type="ORF">D1114_01220</name>
</gene>
<feature type="transmembrane region" description="Helical" evidence="1">
    <location>
        <begin position="207"/>
        <end position="228"/>
    </location>
</feature>
<feature type="transmembrane region" description="Helical" evidence="1">
    <location>
        <begin position="129"/>
        <end position="148"/>
    </location>
</feature>
<dbReference type="InterPro" id="IPR012429">
    <property type="entry name" value="HGSNAT_cat"/>
</dbReference>
<feature type="transmembrane region" description="Helical" evidence="1">
    <location>
        <begin position="155"/>
        <end position="173"/>
    </location>
</feature>